<feature type="compositionally biased region" description="Polar residues" evidence="5">
    <location>
        <begin position="466"/>
        <end position="475"/>
    </location>
</feature>
<dbReference type="GO" id="GO:0004722">
    <property type="term" value="F:protein serine/threonine phosphatase activity"/>
    <property type="evidence" value="ECO:0007669"/>
    <property type="project" value="UniProtKB-EC"/>
</dbReference>
<keyword evidence="8" id="KW-1185">Reference proteome</keyword>
<keyword evidence="2" id="KW-0479">Metal-binding</keyword>
<dbReference type="InterPro" id="IPR006186">
    <property type="entry name" value="Ser/Thr-sp_prot-phosphatase"/>
</dbReference>
<dbReference type="SMART" id="SM00156">
    <property type="entry name" value="PP2Ac"/>
    <property type="match status" value="1"/>
</dbReference>
<proteinExistence type="inferred from homology"/>
<dbReference type="InterPro" id="IPR004843">
    <property type="entry name" value="Calcineurin-like_PHP"/>
</dbReference>
<comment type="cofactor">
    <cofactor evidence="1">
        <name>Mn(2+)</name>
        <dbReference type="ChEBI" id="CHEBI:29035"/>
    </cofactor>
</comment>
<feature type="compositionally biased region" description="Polar residues" evidence="5">
    <location>
        <begin position="16"/>
        <end position="39"/>
    </location>
</feature>
<dbReference type="PANTHER" id="PTHR45668">
    <property type="entry name" value="SERINE/THREONINE-PROTEIN PHOSPHATASE 5-RELATED"/>
    <property type="match status" value="1"/>
</dbReference>
<evidence type="ECO:0000256" key="1">
    <source>
        <dbReference type="ARBA" id="ARBA00001936"/>
    </source>
</evidence>
<name>A0A9C7Q0G6_9RHOD</name>
<evidence type="ECO:0000313" key="8">
    <source>
        <dbReference type="Proteomes" id="UP001061958"/>
    </source>
</evidence>
<keyword evidence="3" id="KW-0464">Manganese</keyword>
<dbReference type="InterPro" id="IPR051134">
    <property type="entry name" value="PPP_phosphatase"/>
</dbReference>
<comment type="catalytic activity">
    <reaction evidence="4">
        <text>O-phospho-L-threonyl-[protein] + H2O = L-threonyl-[protein] + phosphate</text>
        <dbReference type="Rhea" id="RHEA:47004"/>
        <dbReference type="Rhea" id="RHEA-COMP:11060"/>
        <dbReference type="Rhea" id="RHEA-COMP:11605"/>
        <dbReference type="ChEBI" id="CHEBI:15377"/>
        <dbReference type="ChEBI" id="CHEBI:30013"/>
        <dbReference type="ChEBI" id="CHEBI:43474"/>
        <dbReference type="ChEBI" id="CHEBI:61977"/>
        <dbReference type="EC" id="3.1.3.16"/>
    </reaction>
</comment>
<dbReference type="EMBL" id="BQMJ01000041">
    <property type="protein sequence ID" value="GJQ13246.1"/>
    <property type="molecule type" value="Genomic_DNA"/>
</dbReference>
<dbReference type="SUPFAM" id="SSF56300">
    <property type="entry name" value="Metallo-dependent phosphatases"/>
    <property type="match status" value="1"/>
</dbReference>
<protein>
    <recommendedName>
        <fullName evidence="4">Serine/threonine-protein phosphatase</fullName>
        <ecNumber evidence="4">3.1.3.16</ecNumber>
    </recommendedName>
</protein>
<dbReference type="EC" id="3.1.3.16" evidence="4"/>
<organism evidence="7 8">
    <name type="scientific">Galdieria partita</name>
    <dbReference type="NCBI Taxonomy" id="83374"/>
    <lineage>
        <taxon>Eukaryota</taxon>
        <taxon>Rhodophyta</taxon>
        <taxon>Bangiophyceae</taxon>
        <taxon>Galdieriales</taxon>
        <taxon>Galdieriaceae</taxon>
        <taxon>Galdieria</taxon>
    </lineage>
</organism>
<feature type="compositionally biased region" description="Basic and acidic residues" evidence="5">
    <location>
        <begin position="64"/>
        <end position="79"/>
    </location>
</feature>
<gene>
    <name evidence="7" type="ORF">GpartN1_g5037.t1</name>
</gene>
<sequence length="736" mass="81878">MFNRKQKKTEKKEGSSKNPNSGSTNARKTHVTTSKTIQEVSRPPKEPNYSGGLLYSQSMPEVGEMIKSRKQSEKRRKESAVSGLSSEGPLEREMGQEVEESDVCSYSEGEELDRPASVAAEELFDHDEELMFLEETVSQHCAVADEEDEEIPESEEGHEGHCTPLEHTGSVDGCHDVKNEISRDEGGSSVTAEAERSIRAGSIPWVGAERIDGNYLFLLLHRFQEVGWRDDPQLLRNIFSSLDARRVIKEVTNIVSNEPTILEISVPEGGNVRVIGDIHGHLYDLGSILKLCGMPSERNFLLFNGDYVDRGSWGVEVLLILCILKLWKPKQVALLRGNHESSYCNVIYGFRRECLQKYGIKLYLTCQNLFANLPVAAVVSNRPCPSDCSYVSYPIPMDSVTSDEERSWSSSFSTSLKGFFRLAKSSSPPSKLKSSSLKSSFGGSAVSEGGRLQKSQMVGEKDMDYSTGSLPDLSPSSSFNSNENCPFIHRPPHYTLPLEQGERRVLVVHGGLFRKANGDIGDLKDLMEVRRNLVDPLGTVEDALWSDPDHICGFGPNRWRGAGIAFGPDVTMQFLRCNRLNFVIRSHEGPDAREKRTEFPLLSQGYSVDFKCSKNISTPSSSSSPSKSSTNTTAFHTFQDSSKHVETRTEERPVLITVFSAPSYPEGPNARKNKGAICILDELLEPQFETFSAMERPARSQTTNLMFGDLARELNEASLERSKLGRMWLKLSGRGK</sequence>
<feature type="domain" description="Serine/threonine specific protein phosphatases" evidence="6">
    <location>
        <begin position="335"/>
        <end position="340"/>
    </location>
</feature>
<dbReference type="PANTHER" id="PTHR45668:SF9">
    <property type="entry name" value="SERINE_THREONINE-PROTEIN PHOSPHATASE 7"/>
    <property type="match status" value="1"/>
</dbReference>
<evidence type="ECO:0000256" key="2">
    <source>
        <dbReference type="ARBA" id="ARBA00022723"/>
    </source>
</evidence>
<reference evidence="7" key="1">
    <citation type="journal article" date="2022" name="Proc. Natl. Acad. Sci. U.S.A.">
        <title>Life cycle and functional genomics of the unicellular red alga Galdieria for elucidating algal and plant evolution and industrial use.</title>
        <authorList>
            <person name="Hirooka S."/>
            <person name="Itabashi T."/>
            <person name="Ichinose T.M."/>
            <person name="Onuma R."/>
            <person name="Fujiwara T."/>
            <person name="Yamashita S."/>
            <person name="Jong L.W."/>
            <person name="Tomita R."/>
            <person name="Iwane A.H."/>
            <person name="Miyagishima S.Y."/>
        </authorList>
    </citation>
    <scope>NUCLEOTIDE SEQUENCE</scope>
    <source>
        <strain evidence="7">NBRC 102759</strain>
    </source>
</reference>
<evidence type="ECO:0000256" key="5">
    <source>
        <dbReference type="SAM" id="MobiDB-lite"/>
    </source>
</evidence>
<feature type="compositionally biased region" description="Low complexity" evidence="5">
    <location>
        <begin position="424"/>
        <end position="440"/>
    </location>
</feature>
<evidence type="ECO:0000313" key="7">
    <source>
        <dbReference type="EMBL" id="GJQ13246.1"/>
    </source>
</evidence>
<evidence type="ECO:0000256" key="4">
    <source>
        <dbReference type="RuleBase" id="RU004273"/>
    </source>
</evidence>
<dbReference type="InterPro" id="IPR029052">
    <property type="entry name" value="Metallo-depent_PP-like"/>
</dbReference>
<comment type="caution">
    <text evidence="7">The sequence shown here is derived from an EMBL/GenBank/DDBJ whole genome shotgun (WGS) entry which is preliminary data.</text>
</comment>
<dbReference type="PROSITE" id="PS00125">
    <property type="entry name" value="SER_THR_PHOSPHATASE"/>
    <property type="match status" value="1"/>
</dbReference>
<accession>A0A9C7Q0G6</accession>
<dbReference type="PRINTS" id="PR00114">
    <property type="entry name" value="STPHPHTASE"/>
</dbReference>
<dbReference type="GO" id="GO:0046872">
    <property type="term" value="F:metal ion binding"/>
    <property type="evidence" value="ECO:0007669"/>
    <property type="project" value="UniProtKB-KW"/>
</dbReference>
<feature type="region of interest" description="Disordered" evidence="5">
    <location>
        <begin position="423"/>
        <end position="475"/>
    </location>
</feature>
<dbReference type="Proteomes" id="UP001061958">
    <property type="component" value="Unassembled WGS sequence"/>
</dbReference>
<comment type="similarity">
    <text evidence="4">Belongs to the PPP phosphatase family.</text>
</comment>
<dbReference type="AlphaFoldDB" id="A0A9C7Q0G6"/>
<dbReference type="OrthoDB" id="445564at2759"/>
<evidence type="ECO:0000256" key="3">
    <source>
        <dbReference type="ARBA" id="ARBA00023211"/>
    </source>
</evidence>
<dbReference type="Pfam" id="PF00149">
    <property type="entry name" value="Metallophos"/>
    <property type="match status" value="2"/>
</dbReference>
<dbReference type="Gene3D" id="3.60.21.10">
    <property type="match status" value="1"/>
</dbReference>
<feature type="region of interest" description="Disordered" evidence="5">
    <location>
        <begin position="1"/>
        <end position="110"/>
    </location>
</feature>
<evidence type="ECO:0000259" key="6">
    <source>
        <dbReference type="PROSITE" id="PS00125"/>
    </source>
</evidence>
<keyword evidence="4" id="KW-0378">Hydrolase</keyword>
<reference evidence="7" key="2">
    <citation type="submission" date="2022-01" db="EMBL/GenBank/DDBJ databases">
        <authorList>
            <person name="Hirooka S."/>
            <person name="Miyagishima S.Y."/>
        </authorList>
    </citation>
    <scope>NUCLEOTIDE SEQUENCE</scope>
    <source>
        <strain evidence="7">NBRC 102759</strain>
    </source>
</reference>